<dbReference type="PROSITE" id="PS00028">
    <property type="entry name" value="ZINC_FINGER_C2H2_1"/>
    <property type="match status" value="1"/>
</dbReference>
<evidence type="ECO:0000313" key="5">
    <source>
        <dbReference type="Proteomes" id="UP000030762"/>
    </source>
</evidence>
<proteinExistence type="predicted"/>
<keyword evidence="1" id="KW-0479">Metal-binding</keyword>
<feature type="compositionally biased region" description="Low complexity" evidence="2">
    <location>
        <begin position="205"/>
        <end position="214"/>
    </location>
</feature>
<sequence length="458" mass="50432">MSQIFVVDNLPVAAATHKLAQFKAAQNLKIEIDLVRDDDSSDLTTPSAGQTPMGTEMEKKKRRRRTAAQIDRKWTCTYSGCCKAYGSEGSLTQHMRLKHRNLSLAQRERANLVNLSAVYYTTAANNIAIRPALNFGIESGPFLSQLTPPGIDSIGFLTSPEHGALSSSSDSPQKQLRSRSNSMPISSEYDCMTPMRQAGYRRRTTSTTTPTSSRGARHKTTTPRNLPRTNVVRKKRSQSMSSTTPPSSSSSVPPMLGTRLSDSNLSSTIEGLSLSPSYTYFQAASPHVAPRQPLVYPMLDANYVSMYSPMYPTKSQQDAGPYSLLNTLDWHNASASKTNRLDDPQQPNDLCVKMERDATMGDNQRTHDADDDDAMVLQALADYESSPCSPPTSPARTLTPDSDDLGTMPIPFKPIVEPWAPSSFPEFFLPEDFSPFETLPESVPEPSPELLTMADARY</sequence>
<dbReference type="InterPro" id="IPR013087">
    <property type="entry name" value="Znf_C2H2_type"/>
</dbReference>
<feature type="domain" description="C2H2-type" evidence="3">
    <location>
        <begin position="74"/>
        <end position="99"/>
    </location>
</feature>
<keyword evidence="5" id="KW-1185">Reference proteome</keyword>
<accession>T0Q8I3</accession>
<gene>
    <name evidence="4" type="ORF">SDRG_08402</name>
</gene>
<dbReference type="OMA" id="NNIAIRP"/>
<keyword evidence="1" id="KW-0863">Zinc-finger</keyword>
<feature type="region of interest" description="Disordered" evidence="2">
    <location>
        <begin position="40"/>
        <end position="59"/>
    </location>
</feature>
<dbReference type="AlphaFoldDB" id="T0Q8I3"/>
<dbReference type="EMBL" id="JH767156">
    <property type="protein sequence ID" value="EQC34199.1"/>
    <property type="molecule type" value="Genomic_DNA"/>
</dbReference>
<feature type="region of interest" description="Disordered" evidence="2">
    <location>
        <begin position="154"/>
        <end position="263"/>
    </location>
</feature>
<organism evidence="4 5">
    <name type="scientific">Saprolegnia diclina (strain VS20)</name>
    <dbReference type="NCBI Taxonomy" id="1156394"/>
    <lineage>
        <taxon>Eukaryota</taxon>
        <taxon>Sar</taxon>
        <taxon>Stramenopiles</taxon>
        <taxon>Oomycota</taxon>
        <taxon>Saprolegniomycetes</taxon>
        <taxon>Saprolegniales</taxon>
        <taxon>Saprolegniaceae</taxon>
        <taxon>Saprolegnia</taxon>
    </lineage>
</organism>
<dbReference type="RefSeq" id="XP_008612511.1">
    <property type="nucleotide sequence ID" value="XM_008614289.1"/>
</dbReference>
<feature type="compositionally biased region" description="Polar residues" evidence="2">
    <location>
        <begin position="42"/>
        <end position="53"/>
    </location>
</feature>
<evidence type="ECO:0000256" key="1">
    <source>
        <dbReference type="PROSITE-ProRule" id="PRU00042"/>
    </source>
</evidence>
<dbReference type="VEuPathDB" id="FungiDB:SDRG_08402"/>
<feature type="region of interest" description="Disordered" evidence="2">
    <location>
        <begin position="384"/>
        <end position="403"/>
    </location>
</feature>
<feature type="compositionally biased region" description="Polar residues" evidence="2">
    <location>
        <begin position="165"/>
        <end position="185"/>
    </location>
</feature>
<name>T0Q8I3_SAPDV</name>
<dbReference type="Gene3D" id="3.30.160.60">
    <property type="entry name" value="Classic Zinc Finger"/>
    <property type="match status" value="1"/>
</dbReference>
<evidence type="ECO:0000313" key="4">
    <source>
        <dbReference type="EMBL" id="EQC34199.1"/>
    </source>
</evidence>
<keyword evidence="1" id="KW-0862">Zinc</keyword>
<feature type="compositionally biased region" description="Low complexity" evidence="2">
    <location>
        <begin position="238"/>
        <end position="255"/>
    </location>
</feature>
<feature type="compositionally biased region" description="Low complexity" evidence="2">
    <location>
        <begin position="437"/>
        <end position="452"/>
    </location>
</feature>
<dbReference type="eggNOG" id="ENOG502S56M">
    <property type="taxonomic scope" value="Eukaryota"/>
</dbReference>
<dbReference type="OrthoDB" id="21530at2759"/>
<protein>
    <recommendedName>
        <fullName evidence="3">C2H2-type domain-containing protein</fullName>
    </recommendedName>
</protein>
<dbReference type="Proteomes" id="UP000030762">
    <property type="component" value="Unassembled WGS sequence"/>
</dbReference>
<dbReference type="GeneID" id="19949129"/>
<dbReference type="SMART" id="SM00355">
    <property type="entry name" value="ZnF_C2H2"/>
    <property type="match status" value="1"/>
</dbReference>
<dbReference type="InParanoid" id="T0Q8I3"/>
<evidence type="ECO:0000256" key="2">
    <source>
        <dbReference type="SAM" id="MobiDB-lite"/>
    </source>
</evidence>
<evidence type="ECO:0000259" key="3">
    <source>
        <dbReference type="PROSITE" id="PS50157"/>
    </source>
</evidence>
<reference evidence="4 5" key="1">
    <citation type="submission" date="2012-04" db="EMBL/GenBank/DDBJ databases">
        <title>The Genome Sequence of Saprolegnia declina VS20.</title>
        <authorList>
            <consortium name="The Broad Institute Genome Sequencing Platform"/>
            <person name="Russ C."/>
            <person name="Nusbaum C."/>
            <person name="Tyler B."/>
            <person name="van West P."/>
            <person name="Dieguez-Uribeondo J."/>
            <person name="de Bruijn I."/>
            <person name="Tripathy S."/>
            <person name="Jiang R."/>
            <person name="Young S.K."/>
            <person name="Zeng Q."/>
            <person name="Gargeya S."/>
            <person name="Fitzgerald M."/>
            <person name="Haas B."/>
            <person name="Abouelleil A."/>
            <person name="Alvarado L."/>
            <person name="Arachchi H.M."/>
            <person name="Berlin A."/>
            <person name="Chapman S.B."/>
            <person name="Goldberg J."/>
            <person name="Griggs A."/>
            <person name="Gujja S."/>
            <person name="Hansen M."/>
            <person name="Howarth C."/>
            <person name="Imamovic A."/>
            <person name="Larimer J."/>
            <person name="McCowen C."/>
            <person name="Montmayeur A."/>
            <person name="Murphy C."/>
            <person name="Neiman D."/>
            <person name="Pearson M."/>
            <person name="Priest M."/>
            <person name="Roberts A."/>
            <person name="Saif S."/>
            <person name="Shea T."/>
            <person name="Sisk P."/>
            <person name="Sykes S."/>
            <person name="Wortman J."/>
            <person name="Nusbaum C."/>
            <person name="Birren B."/>
        </authorList>
    </citation>
    <scope>NUCLEOTIDE SEQUENCE [LARGE SCALE GENOMIC DNA]</scope>
    <source>
        <strain evidence="4 5">VS20</strain>
    </source>
</reference>
<dbReference type="PROSITE" id="PS50157">
    <property type="entry name" value="ZINC_FINGER_C2H2_2"/>
    <property type="match status" value="1"/>
</dbReference>
<feature type="region of interest" description="Disordered" evidence="2">
    <location>
        <begin position="437"/>
        <end position="458"/>
    </location>
</feature>
<dbReference type="GO" id="GO:0008270">
    <property type="term" value="F:zinc ion binding"/>
    <property type="evidence" value="ECO:0007669"/>
    <property type="project" value="UniProtKB-KW"/>
</dbReference>